<dbReference type="AlphaFoldDB" id="D8LSK4"/>
<evidence type="ECO:0000256" key="1">
    <source>
        <dbReference type="ARBA" id="ARBA00022737"/>
    </source>
</evidence>
<evidence type="ECO:0000313" key="5">
    <source>
        <dbReference type="Proteomes" id="UP000002630"/>
    </source>
</evidence>
<dbReference type="PROSITE" id="PS50088">
    <property type="entry name" value="ANK_REPEAT"/>
    <property type="match status" value="5"/>
</dbReference>
<dbReference type="Gene3D" id="1.25.40.20">
    <property type="entry name" value="Ankyrin repeat-containing domain"/>
    <property type="match status" value="2"/>
</dbReference>
<dbReference type="EMBL" id="FN649760">
    <property type="protein sequence ID" value="CBN77841.1"/>
    <property type="molecule type" value="Genomic_DNA"/>
</dbReference>
<dbReference type="Pfam" id="PF12796">
    <property type="entry name" value="Ank_2"/>
    <property type="match status" value="2"/>
</dbReference>
<dbReference type="STRING" id="2880.D8LSK4"/>
<feature type="repeat" description="ANK" evidence="3">
    <location>
        <begin position="78"/>
        <end position="113"/>
    </location>
</feature>
<dbReference type="Proteomes" id="UP000002630">
    <property type="component" value="Unassembled WGS sequence"/>
</dbReference>
<dbReference type="PANTHER" id="PTHR24198:SF165">
    <property type="entry name" value="ANKYRIN REPEAT-CONTAINING PROTEIN-RELATED"/>
    <property type="match status" value="1"/>
</dbReference>
<dbReference type="PANTHER" id="PTHR24198">
    <property type="entry name" value="ANKYRIN REPEAT AND PROTEIN KINASE DOMAIN-CONTAINING PROTEIN"/>
    <property type="match status" value="1"/>
</dbReference>
<organism evidence="4 5">
    <name type="scientific">Ectocarpus siliculosus</name>
    <name type="common">Brown alga</name>
    <name type="synonym">Conferva siliculosa</name>
    <dbReference type="NCBI Taxonomy" id="2880"/>
    <lineage>
        <taxon>Eukaryota</taxon>
        <taxon>Sar</taxon>
        <taxon>Stramenopiles</taxon>
        <taxon>Ochrophyta</taxon>
        <taxon>PX clade</taxon>
        <taxon>Phaeophyceae</taxon>
        <taxon>Ectocarpales</taxon>
        <taxon>Ectocarpaceae</taxon>
        <taxon>Ectocarpus</taxon>
    </lineage>
</organism>
<evidence type="ECO:0000313" key="4">
    <source>
        <dbReference type="EMBL" id="CBN77841.1"/>
    </source>
</evidence>
<name>D8LSK4_ECTSI</name>
<evidence type="ECO:0000256" key="3">
    <source>
        <dbReference type="PROSITE-ProRule" id="PRU00023"/>
    </source>
</evidence>
<dbReference type="InParanoid" id="D8LSK4"/>
<dbReference type="SMART" id="SM00248">
    <property type="entry name" value="ANK"/>
    <property type="match status" value="6"/>
</dbReference>
<gene>
    <name evidence="4" type="ORF">Esi_0074_0058</name>
</gene>
<feature type="repeat" description="ANK" evidence="3">
    <location>
        <begin position="187"/>
        <end position="213"/>
    </location>
</feature>
<feature type="repeat" description="ANK" evidence="3">
    <location>
        <begin position="152"/>
        <end position="177"/>
    </location>
</feature>
<dbReference type="InterPro" id="IPR036770">
    <property type="entry name" value="Ankyrin_rpt-contain_sf"/>
</dbReference>
<dbReference type="OrthoDB" id="20872at2759"/>
<sequence>MPRSADDLLLVEVQNGNKRGVERYLAAGASIDGSPHSGEEFPPVVFAAAVGSASMIKFLVDKGADINSSTWRPGAFPSGSRAIHVAVSSGYAGALDALRELIKAGADLNGRNYQGCTPLMMACRVDKEGAERVELARELLKAGVDTTLVDADGRAALHYAAYSGNEALIQALLSKGSLSTLNLATQDGKTPLCVAVEFVHCGVVSLLLSAGASQRGLQEGNYPCPFRSAAALGYESILRILCSERGMDAVGGGAAVLPNSLACATRRGKARILRLLLAAEGQERQEHWARRRLVLGRPLVYLAAAYGILANVKVLLAAGADETETDPDGYAAPEVIGGQLPSGTLDPLEAAAIGRELQRGPAYRARSWAWPVGEDAPVAGDAGAAGALRGLEITTIKRATLCGKLVQRYCQKL</sequence>
<dbReference type="SUPFAM" id="SSF48403">
    <property type="entry name" value="Ankyrin repeat"/>
    <property type="match status" value="1"/>
</dbReference>
<keyword evidence="5" id="KW-1185">Reference proteome</keyword>
<proteinExistence type="predicted"/>
<keyword evidence="2 3" id="KW-0040">ANK repeat</keyword>
<feature type="repeat" description="ANK" evidence="3">
    <location>
        <begin position="114"/>
        <end position="151"/>
    </location>
</feature>
<evidence type="ECO:0000256" key="2">
    <source>
        <dbReference type="ARBA" id="ARBA00023043"/>
    </source>
</evidence>
<accession>D8LSK4</accession>
<dbReference type="eggNOG" id="KOG0504">
    <property type="taxonomic scope" value="Eukaryota"/>
</dbReference>
<feature type="repeat" description="ANK" evidence="3">
    <location>
        <begin position="39"/>
        <end position="71"/>
    </location>
</feature>
<keyword evidence="1" id="KW-0677">Repeat</keyword>
<dbReference type="PROSITE" id="PS50297">
    <property type="entry name" value="ANK_REP_REGION"/>
    <property type="match status" value="4"/>
</dbReference>
<protein>
    <submittedName>
        <fullName evidence="4">Uncharacterized protein</fullName>
    </submittedName>
</protein>
<reference evidence="4 5" key="1">
    <citation type="journal article" date="2010" name="Nature">
        <title>The Ectocarpus genome and the independent evolution of multicellularity in brown algae.</title>
        <authorList>
            <person name="Cock J.M."/>
            <person name="Sterck L."/>
            <person name="Rouze P."/>
            <person name="Scornet D."/>
            <person name="Allen A.E."/>
            <person name="Amoutzias G."/>
            <person name="Anthouard V."/>
            <person name="Artiguenave F."/>
            <person name="Aury J.M."/>
            <person name="Badger J.H."/>
            <person name="Beszteri B."/>
            <person name="Billiau K."/>
            <person name="Bonnet E."/>
            <person name="Bothwell J.H."/>
            <person name="Bowler C."/>
            <person name="Boyen C."/>
            <person name="Brownlee C."/>
            <person name="Carrano C.J."/>
            <person name="Charrier B."/>
            <person name="Cho G.Y."/>
            <person name="Coelho S.M."/>
            <person name="Collen J."/>
            <person name="Corre E."/>
            <person name="Da Silva C."/>
            <person name="Delage L."/>
            <person name="Delaroque N."/>
            <person name="Dittami S.M."/>
            <person name="Doulbeau S."/>
            <person name="Elias M."/>
            <person name="Farnham G."/>
            <person name="Gachon C.M."/>
            <person name="Gschloessl B."/>
            <person name="Heesch S."/>
            <person name="Jabbari K."/>
            <person name="Jubin C."/>
            <person name="Kawai H."/>
            <person name="Kimura K."/>
            <person name="Kloareg B."/>
            <person name="Kupper F.C."/>
            <person name="Lang D."/>
            <person name="Le Bail A."/>
            <person name="Leblanc C."/>
            <person name="Lerouge P."/>
            <person name="Lohr M."/>
            <person name="Lopez P.J."/>
            <person name="Martens C."/>
            <person name="Maumus F."/>
            <person name="Michel G."/>
            <person name="Miranda-Saavedra D."/>
            <person name="Morales J."/>
            <person name="Moreau H."/>
            <person name="Motomura T."/>
            <person name="Nagasato C."/>
            <person name="Napoli C.A."/>
            <person name="Nelson D.R."/>
            <person name="Nyvall-Collen P."/>
            <person name="Peters A.F."/>
            <person name="Pommier C."/>
            <person name="Potin P."/>
            <person name="Poulain J."/>
            <person name="Quesneville H."/>
            <person name="Read B."/>
            <person name="Rensing S.A."/>
            <person name="Ritter A."/>
            <person name="Rousvoal S."/>
            <person name="Samanta M."/>
            <person name="Samson G."/>
            <person name="Schroeder D.C."/>
            <person name="Segurens B."/>
            <person name="Strittmatter M."/>
            <person name="Tonon T."/>
            <person name="Tregear J.W."/>
            <person name="Valentin K."/>
            <person name="von Dassow P."/>
            <person name="Yamagishi T."/>
            <person name="Van de Peer Y."/>
            <person name="Wincker P."/>
        </authorList>
    </citation>
    <scope>NUCLEOTIDE SEQUENCE [LARGE SCALE GENOMIC DNA]</scope>
    <source>
        <strain evidence="5">Ec32 / CCAP1310/4</strain>
    </source>
</reference>
<dbReference type="InterPro" id="IPR002110">
    <property type="entry name" value="Ankyrin_rpt"/>
</dbReference>